<keyword evidence="3" id="KW-1185">Reference proteome</keyword>
<protein>
    <submittedName>
        <fullName evidence="2">Uncharacterized protein</fullName>
    </submittedName>
</protein>
<dbReference type="EMBL" id="CP075897">
    <property type="protein sequence ID" value="QWB30108.1"/>
    <property type="molecule type" value="Genomic_DNA"/>
</dbReference>
<dbReference type="GeneID" id="88813259"/>
<dbReference type="RefSeq" id="WP_156772477.1">
    <property type="nucleotide sequence ID" value="NZ_CP075897.1"/>
</dbReference>
<proteinExistence type="predicted"/>
<dbReference type="Proteomes" id="UP000679498">
    <property type="component" value="Chromosome"/>
</dbReference>
<reference evidence="2 3" key="1">
    <citation type="submission" date="2021-05" db="EMBL/GenBank/DDBJ databases">
        <title>Biocontrol using Exiguobacterium acetylicum SI17 against litchi downy blight caused by Peronophythora litchii.</title>
        <authorList>
            <person name="Zheng L."/>
        </authorList>
    </citation>
    <scope>NUCLEOTIDE SEQUENCE [LARGE SCALE GENOMIC DNA]</scope>
    <source>
        <strain evidence="2 3">SI17</strain>
    </source>
</reference>
<sequence length="50" mass="5272">MRNVLIPTGVILSGAGLYMALESHVPALLVTGIIMLFGFGIGIITKEKSE</sequence>
<evidence type="ECO:0000313" key="3">
    <source>
        <dbReference type="Proteomes" id="UP000679498"/>
    </source>
</evidence>
<keyword evidence="1" id="KW-0472">Membrane</keyword>
<evidence type="ECO:0000313" key="2">
    <source>
        <dbReference type="EMBL" id="QWB30108.1"/>
    </source>
</evidence>
<organism evidence="2 3">
    <name type="scientific">Exiguobacterium acetylicum</name>
    <name type="common">Brevibacterium acetylicum</name>
    <dbReference type="NCBI Taxonomy" id="41170"/>
    <lineage>
        <taxon>Bacteria</taxon>
        <taxon>Bacillati</taxon>
        <taxon>Bacillota</taxon>
        <taxon>Bacilli</taxon>
        <taxon>Bacillales</taxon>
        <taxon>Bacillales Family XII. Incertae Sedis</taxon>
        <taxon>Exiguobacterium</taxon>
    </lineage>
</organism>
<keyword evidence="1" id="KW-0812">Transmembrane</keyword>
<feature type="transmembrane region" description="Helical" evidence="1">
    <location>
        <begin position="25"/>
        <end position="44"/>
    </location>
</feature>
<keyword evidence="1" id="KW-1133">Transmembrane helix</keyword>
<accession>A0ABX8GA41</accession>
<name>A0ABX8GA41_EXIAC</name>
<gene>
    <name evidence="2" type="ORF">KKI46_16280</name>
</gene>
<evidence type="ECO:0000256" key="1">
    <source>
        <dbReference type="SAM" id="Phobius"/>
    </source>
</evidence>